<sequence length="497" mass="56906">MVNLSRQLGAGAPALVRRLSTEVRAAAAPQQEDRLYRRLSALGRNPGMVARTINEYIREGKVVRKVELERCINELRKYKRYRDALEIMEWMELRKFNFNHSNYAIRLDLTAKAKGIAAAEDYFNGLSPSQVVHCVYGSLLNCYCNAKMTDKALDIFAKMVEQSMVVKSLPFNNLMSMYCRLGQYEKVLILGEEMKKGNIQSDTCTYNLLMNSHANLNDIEGAERVFEEMKLENGKQCNWTSYSNLANIYIKAGYQEKAKLALQNVEKEMDSHDREAYHFLISLYAGVSDLDSVHRVWKSLKSTLAITTNRSYLVVLQALGNLGDIEGMTKCYKEWEAGCSSYDLKLAVAVIRAYLRHGMGDEAESVLKVAMRRSEGPFVYAWEQFMIFYLNKNQIRPALQHMEKATSIAHENKWQPRSDTIDKFLNYFKQESDVSLAEEFYHLMKRVNCVDGRLYESLIETYKASGETMLDMHARMEADGVEVSSEIEQLLASSSCE</sequence>
<evidence type="ECO:0000256" key="3">
    <source>
        <dbReference type="ARBA" id="ARBA00022737"/>
    </source>
</evidence>
<evidence type="ECO:0000313" key="7">
    <source>
        <dbReference type="EMBL" id="KAL1543956.1"/>
    </source>
</evidence>
<dbReference type="InterPro" id="IPR011990">
    <property type="entry name" value="TPR-like_helical_dom_sf"/>
</dbReference>
<feature type="repeat" description="PPR" evidence="6">
    <location>
        <begin position="202"/>
        <end position="236"/>
    </location>
</feature>
<dbReference type="Proteomes" id="UP001567538">
    <property type="component" value="Unassembled WGS sequence"/>
</dbReference>
<keyword evidence="3" id="KW-0677">Repeat</keyword>
<proteinExistence type="inferred from homology"/>
<name>A0ABD1GLY6_SALDI</name>
<comment type="similarity">
    <text evidence="2">Belongs to the PPR family. P subfamily.</text>
</comment>
<dbReference type="PROSITE" id="PS51375">
    <property type="entry name" value="PPR"/>
    <property type="match status" value="3"/>
</dbReference>
<dbReference type="Gene3D" id="1.25.40.10">
    <property type="entry name" value="Tetratricopeptide repeat domain"/>
    <property type="match status" value="3"/>
</dbReference>
<evidence type="ECO:0000256" key="5">
    <source>
        <dbReference type="ARBA" id="ARBA00023128"/>
    </source>
</evidence>
<dbReference type="PANTHER" id="PTHR45717:SF8">
    <property type="entry name" value="OS01G0301000 PROTEIN"/>
    <property type="match status" value="1"/>
</dbReference>
<dbReference type="FunFam" id="1.25.40.10:FF:000385">
    <property type="entry name" value="Pentatricopeptide repeat-containing protein mitochondrial"/>
    <property type="match status" value="1"/>
</dbReference>
<dbReference type="Pfam" id="PF01535">
    <property type="entry name" value="PPR"/>
    <property type="match status" value="2"/>
</dbReference>
<organism evidence="7 8">
    <name type="scientific">Salvia divinorum</name>
    <name type="common">Maria pastora</name>
    <name type="synonym">Diviner's sage</name>
    <dbReference type="NCBI Taxonomy" id="28513"/>
    <lineage>
        <taxon>Eukaryota</taxon>
        <taxon>Viridiplantae</taxon>
        <taxon>Streptophyta</taxon>
        <taxon>Embryophyta</taxon>
        <taxon>Tracheophyta</taxon>
        <taxon>Spermatophyta</taxon>
        <taxon>Magnoliopsida</taxon>
        <taxon>eudicotyledons</taxon>
        <taxon>Gunneridae</taxon>
        <taxon>Pentapetalae</taxon>
        <taxon>asterids</taxon>
        <taxon>lamiids</taxon>
        <taxon>Lamiales</taxon>
        <taxon>Lamiaceae</taxon>
        <taxon>Nepetoideae</taxon>
        <taxon>Mentheae</taxon>
        <taxon>Salviinae</taxon>
        <taxon>Salvia</taxon>
        <taxon>Salvia subgen. Calosphace</taxon>
    </lineage>
</organism>
<evidence type="ECO:0000256" key="1">
    <source>
        <dbReference type="ARBA" id="ARBA00004173"/>
    </source>
</evidence>
<feature type="repeat" description="PPR" evidence="6">
    <location>
        <begin position="132"/>
        <end position="166"/>
    </location>
</feature>
<keyword evidence="8" id="KW-1185">Reference proteome</keyword>
<dbReference type="SUPFAM" id="SSF48452">
    <property type="entry name" value="TPR-like"/>
    <property type="match status" value="1"/>
</dbReference>
<dbReference type="GO" id="GO:0003729">
    <property type="term" value="F:mRNA binding"/>
    <property type="evidence" value="ECO:0007669"/>
    <property type="project" value="UniProtKB-ARBA"/>
</dbReference>
<dbReference type="Pfam" id="PF13041">
    <property type="entry name" value="PPR_2"/>
    <property type="match status" value="1"/>
</dbReference>
<evidence type="ECO:0000313" key="8">
    <source>
        <dbReference type="Proteomes" id="UP001567538"/>
    </source>
</evidence>
<comment type="subcellular location">
    <subcellularLocation>
        <location evidence="1">Mitochondrion</location>
    </subcellularLocation>
</comment>
<keyword evidence="4" id="KW-0809">Transit peptide</keyword>
<reference evidence="7 8" key="1">
    <citation type="submission" date="2024-06" db="EMBL/GenBank/DDBJ databases">
        <title>A chromosome level genome sequence of Diviner's sage (Salvia divinorum).</title>
        <authorList>
            <person name="Ford S.A."/>
            <person name="Ro D.-K."/>
            <person name="Ness R.W."/>
            <person name="Phillips M.A."/>
        </authorList>
    </citation>
    <scope>NUCLEOTIDE SEQUENCE [LARGE SCALE GENOMIC DNA]</scope>
    <source>
        <strain evidence="7">SAF-2024a</strain>
        <tissue evidence="7">Leaf</tissue>
    </source>
</reference>
<protein>
    <submittedName>
        <fullName evidence="7">Pentatricopeptide repeat-containing protein, mitochondrial</fullName>
    </submittedName>
</protein>
<accession>A0ABD1GLY6</accession>
<keyword evidence="5" id="KW-0496">Mitochondrion</keyword>
<evidence type="ECO:0000256" key="4">
    <source>
        <dbReference type="ARBA" id="ARBA00022946"/>
    </source>
</evidence>
<dbReference type="EMBL" id="JBEAFC010000008">
    <property type="protein sequence ID" value="KAL1543956.1"/>
    <property type="molecule type" value="Genomic_DNA"/>
</dbReference>
<dbReference type="InterPro" id="IPR002885">
    <property type="entry name" value="PPR_rpt"/>
</dbReference>
<dbReference type="GO" id="GO:0005739">
    <property type="term" value="C:mitochondrion"/>
    <property type="evidence" value="ECO:0007669"/>
    <property type="project" value="UniProtKB-SubCell"/>
</dbReference>
<evidence type="ECO:0000256" key="6">
    <source>
        <dbReference type="PROSITE-ProRule" id="PRU00708"/>
    </source>
</evidence>
<evidence type="ECO:0000256" key="2">
    <source>
        <dbReference type="ARBA" id="ARBA00007626"/>
    </source>
</evidence>
<feature type="repeat" description="PPR" evidence="6">
    <location>
        <begin position="167"/>
        <end position="201"/>
    </location>
</feature>
<gene>
    <name evidence="7" type="ORF">AAHA92_20866</name>
</gene>
<dbReference type="PANTHER" id="PTHR45717">
    <property type="entry name" value="OS12G0527900 PROTEIN"/>
    <property type="match status" value="1"/>
</dbReference>
<dbReference type="AlphaFoldDB" id="A0ABD1GLY6"/>
<comment type="caution">
    <text evidence="7">The sequence shown here is derived from an EMBL/GenBank/DDBJ whole genome shotgun (WGS) entry which is preliminary data.</text>
</comment>
<dbReference type="NCBIfam" id="TIGR00756">
    <property type="entry name" value="PPR"/>
    <property type="match status" value="2"/>
</dbReference>